<dbReference type="SUPFAM" id="SSF56281">
    <property type="entry name" value="Metallo-hydrolase/oxidoreductase"/>
    <property type="match status" value="1"/>
</dbReference>
<accession>A0A7L3X1D6</accession>
<organism evidence="6 7">
    <name type="scientific">Atlantisia rogersi</name>
    <name type="common">Inaccessible Island rail</name>
    <dbReference type="NCBI Taxonomy" id="2478892"/>
    <lineage>
        <taxon>Eukaryota</taxon>
        <taxon>Metazoa</taxon>
        <taxon>Chordata</taxon>
        <taxon>Craniata</taxon>
        <taxon>Vertebrata</taxon>
        <taxon>Euteleostomi</taxon>
        <taxon>Archelosauria</taxon>
        <taxon>Archosauria</taxon>
        <taxon>Dinosauria</taxon>
        <taxon>Saurischia</taxon>
        <taxon>Theropoda</taxon>
        <taxon>Coelurosauria</taxon>
        <taxon>Aves</taxon>
        <taxon>Neognathae</taxon>
        <taxon>Neoaves</taxon>
        <taxon>Gruiformes</taxon>
        <taxon>Rallidae</taxon>
        <taxon>Atlantisia</taxon>
    </lineage>
</organism>
<gene>
    <name evidence="6" type="primary">Ints11</name>
    <name evidence="6" type="ORF">ATLROG_R04574</name>
</gene>
<dbReference type="GO" id="GO:0016787">
    <property type="term" value="F:hydrolase activity"/>
    <property type="evidence" value="ECO:0007669"/>
    <property type="project" value="UniProtKB-KW"/>
</dbReference>
<dbReference type="InterPro" id="IPR036866">
    <property type="entry name" value="RibonucZ/Hydroxyglut_hydro"/>
</dbReference>
<dbReference type="PANTHER" id="PTHR11203:SF37">
    <property type="entry name" value="INTEGRATOR COMPLEX SUBUNIT 11"/>
    <property type="match status" value="1"/>
</dbReference>
<dbReference type="AlphaFoldDB" id="A0A7L3X1D6"/>
<dbReference type="GO" id="GO:0004521">
    <property type="term" value="F:RNA endonuclease activity"/>
    <property type="evidence" value="ECO:0007669"/>
    <property type="project" value="TreeGrafter"/>
</dbReference>
<feature type="domain" description="Zn-dependent metallo-hydrolase RNA specificity" evidence="3">
    <location>
        <begin position="59"/>
        <end position="112"/>
    </location>
</feature>
<feature type="domain" description="Integrator complex subunit 11 C-terminal" evidence="5">
    <location>
        <begin position="165"/>
        <end position="244"/>
    </location>
</feature>
<dbReference type="Pfam" id="PF10996">
    <property type="entry name" value="Beta-Casp"/>
    <property type="match status" value="1"/>
</dbReference>
<evidence type="ECO:0000313" key="6">
    <source>
        <dbReference type="EMBL" id="NXV82444.1"/>
    </source>
</evidence>
<evidence type="ECO:0000313" key="7">
    <source>
        <dbReference type="Proteomes" id="UP000518911"/>
    </source>
</evidence>
<evidence type="ECO:0000259" key="5">
    <source>
        <dbReference type="Pfam" id="PF21386"/>
    </source>
</evidence>
<dbReference type="OrthoDB" id="10249535at2759"/>
<protein>
    <submittedName>
        <fullName evidence="6">INT11 protein</fullName>
    </submittedName>
</protein>
<dbReference type="GO" id="GO:0016180">
    <property type="term" value="P:snRNA processing"/>
    <property type="evidence" value="ECO:0007669"/>
    <property type="project" value="TreeGrafter"/>
</dbReference>
<dbReference type="InterPro" id="IPR048662">
    <property type="entry name" value="IntS11_C"/>
</dbReference>
<dbReference type="Proteomes" id="UP000518911">
    <property type="component" value="Unassembled WGS sequence"/>
</dbReference>
<dbReference type="EMBL" id="VZUJ01135563">
    <property type="protein sequence ID" value="NXV82444.1"/>
    <property type="molecule type" value="Genomic_DNA"/>
</dbReference>
<dbReference type="Pfam" id="PF21386">
    <property type="entry name" value="IntS11_C"/>
    <property type="match status" value="1"/>
</dbReference>
<evidence type="ECO:0000256" key="2">
    <source>
        <dbReference type="ARBA" id="ARBA00022801"/>
    </source>
</evidence>
<dbReference type="GO" id="GO:0005634">
    <property type="term" value="C:nucleus"/>
    <property type="evidence" value="ECO:0007669"/>
    <property type="project" value="TreeGrafter"/>
</dbReference>
<dbReference type="InterPro" id="IPR050698">
    <property type="entry name" value="MBL"/>
</dbReference>
<proteinExistence type="predicted"/>
<dbReference type="PANTHER" id="PTHR11203">
    <property type="entry name" value="CLEAVAGE AND POLYADENYLATION SPECIFICITY FACTOR FAMILY MEMBER"/>
    <property type="match status" value="1"/>
</dbReference>
<keyword evidence="7" id="KW-1185">Reference proteome</keyword>
<dbReference type="Pfam" id="PF07521">
    <property type="entry name" value="RMMBL"/>
    <property type="match status" value="1"/>
</dbReference>
<evidence type="ECO:0000256" key="1">
    <source>
        <dbReference type="ARBA" id="ARBA00001947"/>
    </source>
</evidence>
<reference evidence="6 7" key="1">
    <citation type="submission" date="2019-09" db="EMBL/GenBank/DDBJ databases">
        <title>Bird 10,000 Genomes (B10K) Project - Family phase.</title>
        <authorList>
            <person name="Zhang G."/>
        </authorList>
    </citation>
    <scope>NUCLEOTIDE SEQUENCE [LARGE SCALE GENOMIC DNA]</scope>
    <source>
        <strain evidence="6">OUT-0055</strain>
        <tissue evidence="6">Blood</tissue>
    </source>
</reference>
<evidence type="ECO:0000259" key="3">
    <source>
        <dbReference type="Pfam" id="PF07521"/>
    </source>
</evidence>
<dbReference type="InterPro" id="IPR011108">
    <property type="entry name" value="RMMBL"/>
</dbReference>
<comment type="cofactor">
    <cofactor evidence="1">
        <name>Zn(2+)</name>
        <dbReference type="ChEBI" id="CHEBI:29105"/>
    </cofactor>
</comment>
<sequence length="254" mass="28636">VVFATPGMLHAGQSLQIFRKWAGNEKNMVIMPGYCVQGTVGHKILSGQRKLEMEGRQILEVKMQVEYMSFSAHADAKGIMQLIRQAEPRNVLLVHGEAKKMEFLKQKIEQEFRRASMSSLTVLSFSSICFGLGLLPDVKKPKLMHGTLIMKDNSFRLVSPEQALKELGLAEHQLRFTCRVHIQDPRKEHETVLRVYNHLKGVLKDYSVQHLPDGSITVESILIQATAHSEDQGTKVLLVSWTYQVGILENSSSN</sequence>
<keyword evidence="2" id="KW-0378">Hydrolase</keyword>
<feature type="domain" description="Beta-Casp" evidence="4">
    <location>
        <begin position="1"/>
        <end position="44"/>
    </location>
</feature>
<dbReference type="Gene3D" id="3.40.50.10890">
    <property type="match status" value="1"/>
</dbReference>
<feature type="non-terminal residue" evidence="6">
    <location>
        <position position="254"/>
    </location>
</feature>
<evidence type="ECO:0000259" key="4">
    <source>
        <dbReference type="Pfam" id="PF10996"/>
    </source>
</evidence>
<comment type="caution">
    <text evidence="6">The sequence shown here is derived from an EMBL/GenBank/DDBJ whole genome shotgun (WGS) entry which is preliminary data.</text>
</comment>
<feature type="non-terminal residue" evidence="6">
    <location>
        <position position="1"/>
    </location>
</feature>
<dbReference type="InterPro" id="IPR022712">
    <property type="entry name" value="Beta_Casp"/>
</dbReference>
<name>A0A7L3X1D6_9GRUI</name>